<gene>
    <name evidence="3" type="ORF">PGLA2088_LOCUS33695</name>
</gene>
<dbReference type="SUPFAM" id="SSF47954">
    <property type="entry name" value="Cyclin-like"/>
    <property type="match status" value="1"/>
</dbReference>
<keyword evidence="1" id="KW-0195">Cyclin</keyword>
<comment type="similarity">
    <text evidence="1">Belongs to the cyclin family.</text>
</comment>
<dbReference type="EMBL" id="CAJNNW010030983">
    <property type="protein sequence ID" value="CAE8705468.1"/>
    <property type="molecule type" value="Genomic_DNA"/>
</dbReference>
<sequence>APNKWDVYGFLRDVMVNFRLEPEVSVITLFYLDRFSELSGVAMTPDNWQRLTITAMMLASKVWNDESFENAEFAQLCPLYTLDEINKFEMIFLKCVGYNMSVKGSEYAKTYFLLRTLGAKDAADFDLEPMDNVRASRLQERCLEKQIEFRERYPEDGCSNLMNWTL</sequence>
<evidence type="ECO:0000313" key="4">
    <source>
        <dbReference type="Proteomes" id="UP000626109"/>
    </source>
</evidence>
<dbReference type="Proteomes" id="UP000626109">
    <property type="component" value="Unassembled WGS sequence"/>
</dbReference>
<dbReference type="Pfam" id="PF00134">
    <property type="entry name" value="Cyclin_N"/>
    <property type="match status" value="1"/>
</dbReference>
<organism evidence="3 4">
    <name type="scientific">Polarella glacialis</name>
    <name type="common">Dinoflagellate</name>
    <dbReference type="NCBI Taxonomy" id="89957"/>
    <lineage>
        <taxon>Eukaryota</taxon>
        <taxon>Sar</taxon>
        <taxon>Alveolata</taxon>
        <taxon>Dinophyceae</taxon>
        <taxon>Suessiales</taxon>
        <taxon>Suessiaceae</taxon>
        <taxon>Polarella</taxon>
    </lineage>
</organism>
<dbReference type="InterPro" id="IPR006671">
    <property type="entry name" value="Cyclin_N"/>
</dbReference>
<dbReference type="AlphaFoldDB" id="A0A813KJT2"/>
<accession>A0A813KJT2</accession>
<proteinExistence type="inferred from homology"/>
<name>A0A813KJT2_POLGL</name>
<protein>
    <recommendedName>
        <fullName evidence="2">Cyclin-like domain-containing protein</fullName>
    </recommendedName>
</protein>
<evidence type="ECO:0000259" key="2">
    <source>
        <dbReference type="SMART" id="SM00385"/>
    </source>
</evidence>
<dbReference type="PANTHER" id="PTHR14248">
    <property type="entry name" value="CYCLIN Y, ISOFORM A"/>
    <property type="match status" value="1"/>
</dbReference>
<dbReference type="SMART" id="SM00385">
    <property type="entry name" value="CYCLIN"/>
    <property type="match status" value="1"/>
</dbReference>
<dbReference type="Gene3D" id="1.10.472.10">
    <property type="entry name" value="Cyclin-like"/>
    <property type="match status" value="1"/>
</dbReference>
<dbReference type="InterPro" id="IPR013763">
    <property type="entry name" value="Cyclin-like_dom"/>
</dbReference>
<evidence type="ECO:0000313" key="3">
    <source>
        <dbReference type="EMBL" id="CAE8705468.1"/>
    </source>
</evidence>
<feature type="domain" description="Cyclin-like" evidence="2">
    <location>
        <begin position="9"/>
        <end position="94"/>
    </location>
</feature>
<comment type="caution">
    <text evidence="3">The sequence shown here is derived from an EMBL/GenBank/DDBJ whole genome shotgun (WGS) entry which is preliminary data.</text>
</comment>
<feature type="non-terminal residue" evidence="3">
    <location>
        <position position="166"/>
    </location>
</feature>
<evidence type="ECO:0000256" key="1">
    <source>
        <dbReference type="RuleBase" id="RU000383"/>
    </source>
</evidence>
<dbReference type="InterPro" id="IPR036915">
    <property type="entry name" value="Cyclin-like_sf"/>
</dbReference>
<reference evidence="3" key="1">
    <citation type="submission" date="2021-02" db="EMBL/GenBank/DDBJ databases">
        <authorList>
            <person name="Dougan E. K."/>
            <person name="Rhodes N."/>
            <person name="Thang M."/>
            <person name="Chan C."/>
        </authorList>
    </citation>
    <scope>NUCLEOTIDE SEQUENCE</scope>
</reference>